<dbReference type="InterPro" id="IPR040423">
    <property type="entry name" value="PEA_transferase"/>
</dbReference>
<dbReference type="EMBL" id="SLVX01000001">
    <property type="protein sequence ID" value="TCN48520.1"/>
    <property type="molecule type" value="Genomic_DNA"/>
</dbReference>
<gene>
    <name evidence="11" type="ORF">EV665_101255</name>
</gene>
<evidence type="ECO:0000256" key="5">
    <source>
        <dbReference type="ARBA" id="ARBA00022692"/>
    </source>
</evidence>
<dbReference type="GO" id="GO:0005886">
    <property type="term" value="C:plasma membrane"/>
    <property type="evidence" value="ECO:0007669"/>
    <property type="project" value="UniProtKB-SubCell"/>
</dbReference>
<protein>
    <submittedName>
        <fullName evidence="11">Phosphatidylethanolamine:Kdo2-lipid A phosphoethanolamine transferase</fullName>
    </submittedName>
</protein>
<evidence type="ECO:0000256" key="1">
    <source>
        <dbReference type="ARBA" id="ARBA00004429"/>
    </source>
</evidence>
<keyword evidence="3" id="KW-0997">Cell inner membrane</keyword>
<feature type="transmembrane region" description="Helical" evidence="8">
    <location>
        <begin position="137"/>
        <end position="159"/>
    </location>
</feature>
<proteinExistence type="predicted"/>
<keyword evidence="2" id="KW-1003">Cell membrane</keyword>
<dbReference type="CDD" id="cd16017">
    <property type="entry name" value="LptA"/>
    <property type="match status" value="1"/>
</dbReference>
<keyword evidence="12" id="KW-1185">Reference proteome</keyword>
<dbReference type="NCBIfam" id="NF028537">
    <property type="entry name" value="P_eth_NH2_trans"/>
    <property type="match status" value="1"/>
</dbReference>
<keyword evidence="5 8" id="KW-0812">Transmembrane</keyword>
<dbReference type="InterPro" id="IPR058130">
    <property type="entry name" value="PEA_transf_C"/>
</dbReference>
<organism evidence="11 12">
    <name type="scientific">Shinella granuli</name>
    <dbReference type="NCBI Taxonomy" id="323621"/>
    <lineage>
        <taxon>Bacteria</taxon>
        <taxon>Pseudomonadati</taxon>
        <taxon>Pseudomonadota</taxon>
        <taxon>Alphaproteobacteria</taxon>
        <taxon>Hyphomicrobiales</taxon>
        <taxon>Rhizobiaceae</taxon>
        <taxon>Shinella</taxon>
    </lineage>
</organism>
<evidence type="ECO:0000313" key="11">
    <source>
        <dbReference type="EMBL" id="TCN48520.1"/>
    </source>
</evidence>
<keyword evidence="6 8" id="KW-1133">Transmembrane helix</keyword>
<accession>A0A4V2RJP2</accession>
<comment type="subcellular location">
    <subcellularLocation>
        <location evidence="1">Cell inner membrane</location>
        <topology evidence="1">Multi-pass membrane protein</topology>
    </subcellularLocation>
</comment>
<evidence type="ECO:0000256" key="4">
    <source>
        <dbReference type="ARBA" id="ARBA00022679"/>
    </source>
</evidence>
<dbReference type="GO" id="GO:0016776">
    <property type="term" value="F:phosphotransferase activity, phosphate group as acceptor"/>
    <property type="evidence" value="ECO:0007669"/>
    <property type="project" value="TreeGrafter"/>
</dbReference>
<evidence type="ECO:0000256" key="7">
    <source>
        <dbReference type="ARBA" id="ARBA00023136"/>
    </source>
</evidence>
<evidence type="ECO:0000259" key="9">
    <source>
        <dbReference type="Pfam" id="PF00884"/>
    </source>
</evidence>
<evidence type="ECO:0000313" key="12">
    <source>
        <dbReference type="Proteomes" id="UP000295351"/>
    </source>
</evidence>
<dbReference type="Proteomes" id="UP000295351">
    <property type="component" value="Unassembled WGS sequence"/>
</dbReference>
<evidence type="ECO:0000256" key="2">
    <source>
        <dbReference type="ARBA" id="ARBA00022475"/>
    </source>
</evidence>
<evidence type="ECO:0000259" key="10">
    <source>
        <dbReference type="Pfam" id="PF08019"/>
    </source>
</evidence>
<dbReference type="PANTHER" id="PTHR30443">
    <property type="entry name" value="INNER MEMBRANE PROTEIN"/>
    <property type="match status" value="1"/>
</dbReference>
<comment type="caution">
    <text evidence="11">The sequence shown here is derived from an EMBL/GenBank/DDBJ whole genome shotgun (WGS) entry which is preliminary data.</text>
</comment>
<dbReference type="InterPro" id="IPR000917">
    <property type="entry name" value="Sulfatase_N"/>
</dbReference>
<keyword evidence="4 11" id="KW-0808">Transferase</keyword>
<dbReference type="AlphaFoldDB" id="A0A4V2RJP2"/>
<feature type="domain" description="Sulfatase N-terminal" evidence="9">
    <location>
        <begin position="255"/>
        <end position="540"/>
    </location>
</feature>
<dbReference type="Pfam" id="PF00884">
    <property type="entry name" value="Sulfatase"/>
    <property type="match status" value="1"/>
</dbReference>
<sequence length="563" mass="61400">MAARGLPETLSKGHPMRETTGKAGFPAVWRPQLGSIAVSILTALYLLALTNRSFWSKGWLYLDGRPTTLFSIAVGIACLYIAFCVAVSLKYVMKPVFILLILASAAGAWFMDRYGVIIDMEMIRNAAETNSAEAGHLITPGFVLHMLAYGVLPAALLLWVKVRHHTFFWKLRANLAIILPALVIALVAGLSHARVYAATVRAHHDWFETLNPFVPLVTAVQFAAGQSADRNVVAAPLGTDARIGDGPVTGRKPRLLVVVAGETARAANFSLGGYARETNPELKTKDIRYFGDTTSCGTATAVSLPCMFSVYTRADYSHRKGLEAENLLDVLAHAGVAVEWWDNNTGSKKIAARVRERSLIAGGNPRDCSGGECQDQVMLDALDAWIGSVKADTVLVLHQIGSHGPSYYLRYPEAFRRFRPDCRSAEFSDCTREEIVNAYDNTIAYTDHILAGVIDRLQKAEGSLDVSMLYMSDHGESLGELGLYLHGAPYMIAPGEQTHVPFVLWLGEDAKAAYSGACLDAQTVKPQSHDILFHTVLGMMRVETKVRDPALDLMSSCRRGAVS</sequence>
<dbReference type="InterPro" id="IPR012549">
    <property type="entry name" value="EptA-like_N"/>
</dbReference>
<dbReference type="Pfam" id="PF08019">
    <property type="entry name" value="EptA_B_N"/>
    <property type="match status" value="1"/>
</dbReference>
<dbReference type="SUPFAM" id="SSF53649">
    <property type="entry name" value="Alkaline phosphatase-like"/>
    <property type="match status" value="1"/>
</dbReference>
<name>A0A4V2RJP2_SHIGR</name>
<feature type="transmembrane region" description="Helical" evidence="8">
    <location>
        <begin position="96"/>
        <end position="117"/>
    </location>
</feature>
<keyword evidence="7 8" id="KW-0472">Membrane</keyword>
<dbReference type="Gene3D" id="3.40.720.10">
    <property type="entry name" value="Alkaline Phosphatase, subunit A"/>
    <property type="match status" value="1"/>
</dbReference>
<dbReference type="InterPro" id="IPR017850">
    <property type="entry name" value="Alkaline_phosphatase_core_sf"/>
</dbReference>
<feature type="transmembrane region" description="Helical" evidence="8">
    <location>
        <begin position="171"/>
        <end position="191"/>
    </location>
</feature>
<evidence type="ECO:0000256" key="3">
    <source>
        <dbReference type="ARBA" id="ARBA00022519"/>
    </source>
</evidence>
<dbReference type="PANTHER" id="PTHR30443:SF0">
    <property type="entry name" value="PHOSPHOETHANOLAMINE TRANSFERASE EPTA"/>
    <property type="match status" value="1"/>
</dbReference>
<evidence type="ECO:0000256" key="8">
    <source>
        <dbReference type="SAM" id="Phobius"/>
    </source>
</evidence>
<dbReference type="GO" id="GO:0009244">
    <property type="term" value="P:lipopolysaccharide core region biosynthetic process"/>
    <property type="evidence" value="ECO:0007669"/>
    <property type="project" value="TreeGrafter"/>
</dbReference>
<feature type="transmembrane region" description="Helical" evidence="8">
    <location>
        <begin position="27"/>
        <end position="48"/>
    </location>
</feature>
<feature type="transmembrane region" description="Helical" evidence="8">
    <location>
        <begin position="68"/>
        <end position="89"/>
    </location>
</feature>
<evidence type="ECO:0000256" key="6">
    <source>
        <dbReference type="ARBA" id="ARBA00022989"/>
    </source>
</evidence>
<feature type="domain" description="Phosphoethanolamine transferase N-terminal" evidence="10">
    <location>
        <begin position="77"/>
        <end position="224"/>
    </location>
</feature>
<reference evidence="11 12" key="1">
    <citation type="submission" date="2019-03" db="EMBL/GenBank/DDBJ databases">
        <title>Genomic Encyclopedia of Type Strains, Phase IV (KMG-IV): sequencing the most valuable type-strain genomes for metagenomic binning, comparative biology and taxonomic classification.</title>
        <authorList>
            <person name="Goeker M."/>
        </authorList>
    </citation>
    <scope>NUCLEOTIDE SEQUENCE [LARGE SCALE GENOMIC DNA]</scope>
    <source>
        <strain evidence="11 12">DSM 18401</strain>
    </source>
</reference>